<dbReference type="STRING" id="546266.NEIMUCOT_04691"/>
<protein>
    <submittedName>
        <fullName evidence="1">Uncharacterized protein</fullName>
    </submittedName>
</protein>
<accession>D2ZVP8</accession>
<dbReference type="EMBL" id="ACDX02000005">
    <property type="protein sequence ID" value="EFC89029.1"/>
    <property type="molecule type" value="Genomic_DNA"/>
</dbReference>
<organism evidence="1 2">
    <name type="scientific">Neisseria mucosa (strain ATCC 25996 / DSM 4631 / NCTC 10774 / M26)</name>
    <dbReference type="NCBI Taxonomy" id="546266"/>
    <lineage>
        <taxon>Bacteria</taxon>
        <taxon>Pseudomonadati</taxon>
        <taxon>Pseudomonadota</taxon>
        <taxon>Betaproteobacteria</taxon>
        <taxon>Neisseriales</taxon>
        <taxon>Neisseriaceae</taxon>
        <taxon>Neisseria</taxon>
    </lineage>
</organism>
<comment type="caution">
    <text evidence="1">The sequence shown here is derived from an EMBL/GenBank/DDBJ whole genome shotgun (WGS) entry which is preliminary data.</text>
</comment>
<evidence type="ECO:0000313" key="1">
    <source>
        <dbReference type="EMBL" id="EFC89029.1"/>
    </source>
</evidence>
<dbReference type="AlphaFoldDB" id="D2ZVP8"/>
<evidence type="ECO:0000313" key="2">
    <source>
        <dbReference type="Proteomes" id="UP000003344"/>
    </source>
</evidence>
<reference evidence="1 2" key="1">
    <citation type="submission" date="2009-10" db="EMBL/GenBank/DDBJ databases">
        <authorList>
            <person name="Weinstock G."/>
            <person name="Sodergren E."/>
            <person name="Clifton S."/>
            <person name="Fulton L."/>
            <person name="Fulton B."/>
            <person name="Courtney L."/>
            <person name="Fronick C."/>
            <person name="Harrison M."/>
            <person name="Strong C."/>
            <person name="Farmer C."/>
            <person name="Delahaunty K."/>
            <person name="Markovic C."/>
            <person name="Hall O."/>
            <person name="Minx P."/>
            <person name="Tomlinson C."/>
            <person name="Mitreva M."/>
            <person name="Nelson J."/>
            <person name="Hou S."/>
            <person name="Wollam A."/>
            <person name="Pepin K.H."/>
            <person name="Johnson M."/>
            <person name="Bhonagiri V."/>
            <person name="Nash W.E."/>
            <person name="Warren W."/>
            <person name="Chinwalla A."/>
            <person name="Mardis E.R."/>
            <person name="Wilson R.K."/>
        </authorList>
    </citation>
    <scope>NUCLEOTIDE SEQUENCE [LARGE SCALE GENOMIC DNA]</scope>
    <source>
        <strain evidence="2">ATCC 25996 / DSM 4631 / NCTC 10774 / M26</strain>
    </source>
</reference>
<name>D2ZVP8_NEIM2</name>
<gene>
    <name evidence="1" type="ORF">NEIMUCOT_04691</name>
</gene>
<sequence length="79" mass="8131">MLAVVAFVFGNTAGEHTDAAAAQVAGAVLLDRGVDEGIHQRNGQAVAVAGIGLDVGEQFQTTYGLLEPFEQVGDFDGRA</sequence>
<proteinExistence type="predicted"/>
<dbReference type="Proteomes" id="UP000003344">
    <property type="component" value="Unassembled WGS sequence"/>
</dbReference>